<dbReference type="GO" id="GO:0015081">
    <property type="term" value="F:sodium ion transmembrane transporter activity"/>
    <property type="evidence" value="ECO:0007669"/>
    <property type="project" value="TreeGrafter"/>
</dbReference>
<feature type="transmembrane region" description="Helical" evidence="8">
    <location>
        <begin position="187"/>
        <end position="211"/>
    </location>
</feature>
<feature type="transmembrane region" description="Helical" evidence="8">
    <location>
        <begin position="371"/>
        <end position="391"/>
    </location>
</feature>
<accession>A0A1J6IBK6</accession>
<keyword evidence="3" id="KW-0813">Transport</keyword>
<feature type="transmembrane region" description="Helical" evidence="8">
    <location>
        <begin position="29"/>
        <end position="50"/>
    </location>
</feature>
<feature type="transmembrane region" description="Helical" evidence="8">
    <location>
        <begin position="424"/>
        <end position="443"/>
    </location>
</feature>
<dbReference type="InterPro" id="IPR051143">
    <property type="entry name" value="TrkH_K-transport"/>
</dbReference>
<dbReference type="AlphaFoldDB" id="A0A1J6IBK6"/>
<dbReference type="GeneID" id="109227066"/>
<evidence type="ECO:0000313" key="10">
    <source>
        <dbReference type="Proteomes" id="UP000187609"/>
    </source>
</evidence>
<feature type="transmembrane region" description="Helical" evidence="8">
    <location>
        <begin position="455"/>
        <end position="477"/>
    </location>
</feature>
<dbReference type="InterPro" id="IPR003445">
    <property type="entry name" value="Cat_transpt"/>
</dbReference>
<dbReference type="SMR" id="A0A1J6IBK6"/>
<dbReference type="Proteomes" id="UP000187609">
    <property type="component" value="Unassembled WGS sequence"/>
</dbReference>
<comment type="subcellular location">
    <subcellularLocation>
        <location evidence="1">Membrane</location>
        <topology evidence="1">Multi-pass membrane protein</topology>
    </subcellularLocation>
</comment>
<name>A0A1J6IBK6_NICAT</name>
<gene>
    <name evidence="9" type="primary">HKT1</name>
    <name evidence="9" type="ORF">A4A49_07150</name>
</gene>
<dbReference type="OMA" id="LFALMMY"/>
<keyword evidence="4 8" id="KW-0812">Transmembrane</keyword>
<feature type="transmembrane region" description="Helical" evidence="8">
    <location>
        <begin position="260"/>
        <end position="288"/>
    </location>
</feature>
<protein>
    <submittedName>
        <fullName evidence="9">Sodium transporter hkt1</fullName>
    </submittedName>
</protein>
<proteinExistence type="inferred from homology"/>
<dbReference type="OrthoDB" id="9999863at2759"/>
<evidence type="ECO:0000256" key="7">
    <source>
        <dbReference type="ARBA" id="ARBA00023136"/>
    </source>
</evidence>
<organism evidence="9 10">
    <name type="scientific">Nicotiana attenuata</name>
    <name type="common">Coyote tobacco</name>
    <dbReference type="NCBI Taxonomy" id="49451"/>
    <lineage>
        <taxon>Eukaryota</taxon>
        <taxon>Viridiplantae</taxon>
        <taxon>Streptophyta</taxon>
        <taxon>Embryophyta</taxon>
        <taxon>Tracheophyta</taxon>
        <taxon>Spermatophyta</taxon>
        <taxon>Magnoliopsida</taxon>
        <taxon>eudicotyledons</taxon>
        <taxon>Gunneridae</taxon>
        <taxon>Pentapetalae</taxon>
        <taxon>asterids</taxon>
        <taxon>lamiids</taxon>
        <taxon>Solanales</taxon>
        <taxon>Solanaceae</taxon>
        <taxon>Nicotianoideae</taxon>
        <taxon>Nicotianeae</taxon>
        <taxon>Nicotiana</taxon>
    </lineage>
</organism>
<keyword evidence="10" id="KW-1185">Reference proteome</keyword>
<dbReference type="Pfam" id="PF02386">
    <property type="entry name" value="TrkH"/>
    <property type="match status" value="2"/>
</dbReference>
<keyword evidence="5 8" id="KW-1133">Transmembrane helix</keyword>
<keyword evidence="7 8" id="KW-0472">Membrane</keyword>
<dbReference type="PANTHER" id="PTHR31064:SF30">
    <property type="entry name" value="HIGH-AFFINITY POTASSIUM TRANSPORT PROTEIN-RELATED"/>
    <property type="match status" value="1"/>
</dbReference>
<evidence type="ECO:0000256" key="5">
    <source>
        <dbReference type="ARBA" id="ARBA00022989"/>
    </source>
</evidence>
<reference evidence="9" key="1">
    <citation type="submission" date="2016-11" db="EMBL/GenBank/DDBJ databases">
        <title>The genome of Nicotiana attenuata.</title>
        <authorList>
            <person name="Xu S."/>
            <person name="Brockmoeller T."/>
            <person name="Gaquerel E."/>
            <person name="Navarro A."/>
            <person name="Kuhl H."/>
            <person name="Gase K."/>
            <person name="Ling Z."/>
            <person name="Zhou W."/>
            <person name="Kreitzer C."/>
            <person name="Stanke M."/>
            <person name="Tang H."/>
            <person name="Lyons E."/>
            <person name="Pandey P."/>
            <person name="Pandey S.P."/>
            <person name="Timmermann B."/>
            <person name="Baldwin I.T."/>
        </authorList>
    </citation>
    <scope>NUCLEOTIDE SEQUENCE [LARGE SCALE GENOMIC DNA]</scope>
    <source>
        <strain evidence="9">UT</strain>
    </source>
</reference>
<evidence type="ECO:0000256" key="2">
    <source>
        <dbReference type="ARBA" id="ARBA00010864"/>
    </source>
</evidence>
<evidence type="ECO:0000256" key="1">
    <source>
        <dbReference type="ARBA" id="ARBA00004141"/>
    </source>
</evidence>
<dbReference type="Gramene" id="OIT02310">
    <property type="protein sequence ID" value="OIT02310"/>
    <property type="gene ID" value="A4A49_07150"/>
</dbReference>
<feature type="transmembrane region" description="Helical" evidence="8">
    <location>
        <begin position="497"/>
        <end position="517"/>
    </location>
</feature>
<evidence type="ECO:0000256" key="4">
    <source>
        <dbReference type="ARBA" id="ARBA00022692"/>
    </source>
</evidence>
<dbReference type="PANTHER" id="PTHR31064">
    <property type="entry name" value="POTASSIUM TRANSPORT PROTEIN DDB_G0292412-RELATED"/>
    <property type="match status" value="1"/>
</dbReference>
<dbReference type="KEGG" id="nau:109227066"/>
<comment type="similarity">
    <text evidence="2">Belongs to the TrkH potassium transport family. HKT (TC 2.A.38.3) subfamily.</text>
</comment>
<dbReference type="GO" id="GO:0005886">
    <property type="term" value="C:plasma membrane"/>
    <property type="evidence" value="ECO:0007669"/>
    <property type="project" value="TreeGrafter"/>
</dbReference>
<feature type="transmembrane region" description="Helical" evidence="8">
    <location>
        <begin position="318"/>
        <end position="338"/>
    </location>
</feature>
<sequence length="531" mass="59906">MKMKLFSSSYRQGFFFSISHILNLGVKPFWIEVSYFMILSLLGFLALTVSNPRTLPSFRPQNLDVFFTSVSAATVSSMSTVEMEVFSNAQLVFITMLMFLGGEAFTSFLRLQLMKPKISMEKTVLQNKIESSNSITSIDCHDNSNSTRNTIHHLELGHEKEDNNLEHAIINSMEDSEAIVKLKSLRFLSYVVFGYILCVVVLGSSLVSIYISIIPSAKQVLVEKGLNLHTFSLFTTVSTFANCGFVPTNENMMVFKKNSGLLLILIPQVLFGNTLYAPCLRLTIWFLWKITKRGEFEYIMKNSKRVGYSHIFPNLETMAIATTVLGFISIPFVVFCSLEWNSEATAGLSSYEKLVGALFEVVNTRHTGESVFDLSTLTPAILVLFALMMYLSSYTSFLPVDSNEECLDTTERMNKRKGSSFVEYISFSQLSYLVIFTILICITEREKMKNDPLNFNVLNIVFEVISAYGTVGMSMGYSCARQLKPDNHCKDAAYGFAGKWSNMGKFILIIVMFFGRLKQYSKRGGKGWKVL</sequence>
<evidence type="ECO:0000256" key="6">
    <source>
        <dbReference type="ARBA" id="ARBA00023065"/>
    </source>
</evidence>
<comment type="caution">
    <text evidence="9">The sequence shown here is derived from an EMBL/GenBank/DDBJ whole genome shotgun (WGS) entry which is preliminary data.</text>
</comment>
<feature type="transmembrane region" description="Helical" evidence="8">
    <location>
        <begin position="231"/>
        <end position="248"/>
    </location>
</feature>
<dbReference type="EMBL" id="MJEQ01037188">
    <property type="protein sequence ID" value="OIT02310.1"/>
    <property type="molecule type" value="Genomic_DNA"/>
</dbReference>
<keyword evidence="6" id="KW-0406">Ion transport</keyword>
<evidence type="ECO:0000256" key="8">
    <source>
        <dbReference type="SAM" id="Phobius"/>
    </source>
</evidence>
<evidence type="ECO:0000256" key="3">
    <source>
        <dbReference type="ARBA" id="ARBA00022448"/>
    </source>
</evidence>
<dbReference type="STRING" id="49451.A0A1J6IBK6"/>
<evidence type="ECO:0000313" key="9">
    <source>
        <dbReference type="EMBL" id="OIT02310.1"/>
    </source>
</evidence>
<feature type="transmembrane region" description="Helical" evidence="8">
    <location>
        <begin position="91"/>
        <end position="111"/>
    </location>
</feature>